<dbReference type="Gene3D" id="3.30.565.10">
    <property type="entry name" value="Histidine kinase-like ATPase, C-terminal domain"/>
    <property type="match status" value="1"/>
</dbReference>
<dbReference type="SMART" id="SM00387">
    <property type="entry name" value="HATPase_c"/>
    <property type="match status" value="1"/>
</dbReference>
<keyword evidence="6" id="KW-0902">Two-component regulatory system</keyword>
<dbReference type="InterPro" id="IPR003594">
    <property type="entry name" value="HATPase_dom"/>
</dbReference>
<dbReference type="GO" id="GO:0000155">
    <property type="term" value="F:phosphorelay sensor kinase activity"/>
    <property type="evidence" value="ECO:0007669"/>
    <property type="project" value="InterPro"/>
</dbReference>
<evidence type="ECO:0000256" key="3">
    <source>
        <dbReference type="ARBA" id="ARBA00012438"/>
    </source>
</evidence>
<protein>
    <recommendedName>
        <fullName evidence="3">histidine kinase</fullName>
        <ecNumber evidence="3">2.7.13.3</ecNumber>
    </recommendedName>
</protein>
<dbReference type="Gene3D" id="1.10.287.130">
    <property type="match status" value="1"/>
</dbReference>
<feature type="transmembrane region" description="Helical" evidence="7">
    <location>
        <begin position="134"/>
        <end position="155"/>
    </location>
</feature>
<evidence type="ECO:0000256" key="1">
    <source>
        <dbReference type="ARBA" id="ARBA00000085"/>
    </source>
</evidence>
<feature type="domain" description="Histidine kinase" evidence="8">
    <location>
        <begin position="242"/>
        <end position="457"/>
    </location>
</feature>
<dbReference type="PANTHER" id="PTHR43547:SF2">
    <property type="entry name" value="HYBRID SIGNAL TRANSDUCTION HISTIDINE KINASE C"/>
    <property type="match status" value="1"/>
</dbReference>
<dbReference type="InterPro" id="IPR036097">
    <property type="entry name" value="HisK_dim/P_sf"/>
</dbReference>
<dbReference type="Proteomes" id="UP000532194">
    <property type="component" value="Unassembled WGS sequence"/>
</dbReference>
<feature type="transmembrane region" description="Helical" evidence="7">
    <location>
        <begin position="37"/>
        <end position="55"/>
    </location>
</feature>
<dbReference type="GO" id="GO:0005886">
    <property type="term" value="C:plasma membrane"/>
    <property type="evidence" value="ECO:0007669"/>
    <property type="project" value="UniProtKB-SubCell"/>
</dbReference>
<keyword evidence="4" id="KW-0597">Phosphoprotein</keyword>
<evidence type="ECO:0000256" key="5">
    <source>
        <dbReference type="ARBA" id="ARBA00022777"/>
    </source>
</evidence>
<evidence type="ECO:0000313" key="9">
    <source>
        <dbReference type="EMBL" id="NMM94053.1"/>
    </source>
</evidence>
<dbReference type="InterPro" id="IPR004358">
    <property type="entry name" value="Sig_transdc_His_kin-like_C"/>
</dbReference>
<reference evidence="9 10" key="1">
    <citation type="submission" date="2020-02" db="EMBL/GenBank/DDBJ databases">
        <title>Characterization of phylogenetic diversity of novel bifidobacterial species isolated in Czech ZOOs.</title>
        <authorList>
            <person name="Lugli G.A."/>
            <person name="Vera N.B."/>
            <person name="Ventura M."/>
        </authorList>
    </citation>
    <scope>NUCLEOTIDE SEQUENCE [LARGE SCALE GENOMIC DNA]</scope>
    <source>
        <strain evidence="9 10">DSM 109957</strain>
    </source>
</reference>
<proteinExistence type="predicted"/>
<dbReference type="AlphaFoldDB" id="A0A7Y0HSX3"/>
<feature type="transmembrane region" description="Helical" evidence="7">
    <location>
        <begin position="12"/>
        <end position="31"/>
    </location>
</feature>
<feature type="transmembrane region" description="Helical" evidence="7">
    <location>
        <begin position="67"/>
        <end position="100"/>
    </location>
</feature>
<feature type="transmembrane region" description="Helical" evidence="7">
    <location>
        <begin position="106"/>
        <end position="127"/>
    </location>
</feature>
<sequence length="457" mass="48793">MRRAQRLHRSLTVLMIAVLAVVTMLSYMLSIGIANHLWLWIGLVLAALACVPPLVSRRIALSSIGSIMYCFLLLIALECVSFAMPYSCIWMLCVIPLVWAACRLSLPMTITVGLGATLVVFTSAVTASSPSVTLLRMPMFVGGMMLIIGMCVFVWQGRDRLFSDRAHQAGQSHEALASAAGAGNAGGAGVTGGSVGTAAHGIARVGEGVMHAFGHHEPVLIEVNTTKGAASSQLSDREELLRKAHDLRSPLSSVIGYMELALKRGTIDEQSRADLHVALENAERLDASIVEMVRSNERRAVADRGPTGARRTNLTAVLGEELHECEQQASMRRIRINSSLEPDLIITADPLQLKSLFGNLLSNAVKYNQPGGSVYVSALRDGAMITIEVTDTGVGIPQAELDRVRDPFVRAANAEAVASGTGMGLHHCQTIVNRLHGTMDIASEEGKGTVVTVSLPS</sequence>
<keyword evidence="5 9" id="KW-0808">Transferase</keyword>
<dbReference type="PANTHER" id="PTHR43547">
    <property type="entry name" value="TWO-COMPONENT HISTIDINE KINASE"/>
    <property type="match status" value="1"/>
</dbReference>
<dbReference type="SUPFAM" id="SSF47384">
    <property type="entry name" value="Homodimeric domain of signal transducing histidine kinase"/>
    <property type="match status" value="1"/>
</dbReference>
<accession>A0A7Y0HSX3</accession>
<evidence type="ECO:0000313" key="10">
    <source>
        <dbReference type="Proteomes" id="UP000532194"/>
    </source>
</evidence>
<dbReference type="PRINTS" id="PR00344">
    <property type="entry name" value="BCTRLSENSOR"/>
</dbReference>
<keyword evidence="5 9" id="KW-0418">Kinase</keyword>
<evidence type="ECO:0000259" key="8">
    <source>
        <dbReference type="PROSITE" id="PS50109"/>
    </source>
</evidence>
<dbReference type="Pfam" id="PF02518">
    <property type="entry name" value="HATPase_c"/>
    <property type="match status" value="1"/>
</dbReference>
<dbReference type="SUPFAM" id="SSF55874">
    <property type="entry name" value="ATPase domain of HSP90 chaperone/DNA topoisomerase II/histidine kinase"/>
    <property type="match status" value="1"/>
</dbReference>
<dbReference type="EMBL" id="JAAIII010000003">
    <property type="protein sequence ID" value="NMM94053.1"/>
    <property type="molecule type" value="Genomic_DNA"/>
</dbReference>
<dbReference type="EC" id="2.7.13.3" evidence="3"/>
<keyword evidence="10" id="KW-1185">Reference proteome</keyword>
<dbReference type="CDD" id="cd00082">
    <property type="entry name" value="HisKA"/>
    <property type="match status" value="1"/>
</dbReference>
<gene>
    <name evidence="9" type="ORF">G1C95_1240</name>
</gene>
<comment type="catalytic activity">
    <reaction evidence="1">
        <text>ATP + protein L-histidine = ADP + protein N-phospho-L-histidine.</text>
        <dbReference type="EC" id="2.7.13.3"/>
    </reaction>
</comment>
<keyword evidence="7" id="KW-1133">Transmembrane helix</keyword>
<keyword evidence="7" id="KW-0812">Transmembrane</keyword>
<dbReference type="InterPro" id="IPR005467">
    <property type="entry name" value="His_kinase_dom"/>
</dbReference>
<evidence type="ECO:0000256" key="6">
    <source>
        <dbReference type="ARBA" id="ARBA00023012"/>
    </source>
</evidence>
<dbReference type="RefSeq" id="WP_169172093.1">
    <property type="nucleotide sequence ID" value="NZ_JAAIII010000003.1"/>
</dbReference>
<dbReference type="Pfam" id="PF00512">
    <property type="entry name" value="HisKA"/>
    <property type="match status" value="1"/>
</dbReference>
<name>A0A7Y0HSX3_9BIFI</name>
<evidence type="ECO:0000256" key="4">
    <source>
        <dbReference type="ARBA" id="ARBA00022553"/>
    </source>
</evidence>
<evidence type="ECO:0000256" key="2">
    <source>
        <dbReference type="ARBA" id="ARBA00004236"/>
    </source>
</evidence>
<evidence type="ECO:0000256" key="7">
    <source>
        <dbReference type="SAM" id="Phobius"/>
    </source>
</evidence>
<dbReference type="InterPro" id="IPR003661">
    <property type="entry name" value="HisK_dim/P_dom"/>
</dbReference>
<organism evidence="9 10">
    <name type="scientific">Bifidobacterium oedipodis</name>
    <dbReference type="NCBI Taxonomy" id="2675322"/>
    <lineage>
        <taxon>Bacteria</taxon>
        <taxon>Bacillati</taxon>
        <taxon>Actinomycetota</taxon>
        <taxon>Actinomycetes</taxon>
        <taxon>Bifidobacteriales</taxon>
        <taxon>Bifidobacteriaceae</taxon>
        <taxon>Bifidobacterium</taxon>
    </lineage>
</organism>
<dbReference type="PROSITE" id="PS50109">
    <property type="entry name" value="HIS_KIN"/>
    <property type="match status" value="1"/>
</dbReference>
<comment type="subcellular location">
    <subcellularLocation>
        <location evidence="2">Cell membrane</location>
    </subcellularLocation>
</comment>
<dbReference type="InterPro" id="IPR036890">
    <property type="entry name" value="HATPase_C_sf"/>
</dbReference>
<keyword evidence="7" id="KW-0472">Membrane</keyword>
<comment type="caution">
    <text evidence="9">The sequence shown here is derived from an EMBL/GenBank/DDBJ whole genome shotgun (WGS) entry which is preliminary data.</text>
</comment>